<reference evidence="35" key="1">
    <citation type="submission" date="2015-12" db="EMBL/GenBank/DDBJ databases">
        <title>Molecular epidemiology of HIV in central region of Nepal.</title>
        <authorList>
            <person name="Bhusal N."/>
            <person name="Horthongkham N."/>
            <person name="Kantakamalakul W."/>
            <person name="Sutthent R."/>
        </authorList>
    </citation>
    <scope>NUCLEOTIDE SEQUENCE [LARGE SCALE GENOMIC DNA]</scope>
    <source>
        <strain evidence="35">11NP115</strain>
    </source>
</reference>
<evidence type="ECO:0000256" key="24">
    <source>
        <dbReference type="ARBA" id="ARBA00023046"/>
    </source>
</evidence>
<dbReference type="GO" id="GO:0005198">
    <property type="term" value="F:structural molecule activity"/>
    <property type="evidence" value="ECO:0007669"/>
    <property type="project" value="InterPro"/>
</dbReference>
<evidence type="ECO:0000256" key="13">
    <source>
        <dbReference type="ARBA" id="ARBA00022612"/>
    </source>
</evidence>
<evidence type="ECO:0000256" key="12">
    <source>
        <dbReference type="ARBA" id="ARBA00022581"/>
    </source>
</evidence>
<keyword evidence="20" id="KW-0862">Zinc</keyword>
<evidence type="ECO:0000256" key="1">
    <source>
        <dbReference type="ARBA" id="ARBA00004147"/>
    </source>
</evidence>
<evidence type="ECO:0000256" key="28">
    <source>
        <dbReference type="ARBA" id="ARBA00023288"/>
    </source>
</evidence>
<keyword evidence="17" id="KW-0677">Repeat</keyword>
<dbReference type="SUPFAM" id="SSF47836">
    <property type="entry name" value="Retroviral matrix proteins"/>
    <property type="match status" value="1"/>
</dbReference>
<keyword evidence="23" id="KW-0694">RNA-binding</keyword>
<evidence type="ECO:0000256" key="15">
    <source>
        <dbReference type="ARBA" id="ARBA00022707"/>
    </source>
</evidence>
<evidence type="ECO:0000256" key="3">
    <source>
        <dbReference type="ARBA" id="ARBA00004425"/>
    </source>
</evidence>
<keyword evidence="24" id="KW-1039">Host endosome</keyword>
<dbReference type="GO" id="GO:0075523">
    <property type="term" value="P:viral translational frameshifting"/>
    <property type="evidence" value="ECO:0007669"/>
    <property type="project" value="UniProtKB-KW"/>
</dbReference>
<keyword evidence="16" id="KW-0479">Metal-binding</keyword>
<dbReference type="SUPFAM" id="SSF57756">
    <property type="entry name" value="Retrovirus zinc finger-like domains"/>
    <property type="match status" value="1"/>
</dbReference>
<dbReference type="Pfam" id="PF19317">
    <property type="entry name" value="Gag_p24_C"/>
    <property type="match status" value="1"/>
</dbReference>
<keyword evidence="25" id="KW-0543">Viral nucleoprotein</keyword>
<keyword evidence="22" id="KW-1043">Host membrane</keyword>
<keyword evidence="26" id="KW-0472">Membrane</keyword>
<evidence type="ECO:0000256" key="31">
    <source>
        <dbReference type="PROSITE-ProRule" id="PRU00047"/>
    </source>
</evidence>
<dbReference type="Pfam" id="PF08705">
    <property type="entry name" value="Gag_p6"/>
    <property type="match status" value="1"/>
</dbReference>
<dbReference type="InterPro" id="IPR012344">
    <property type="entry name" value="Matrix_HIV/RSV_N"/>
</dbReference>
<dbReference type="GO" id="GO:0019013">
    <property type="term" value="C:viral nucleocapsid"/>
    <property type="evidence" value="ECO:0007669"/>
    <property type="project" value="UniProtKB-KW"/>
</dbReference>
<dbReference type="Proteomes" id="UP000151006">
    <property type="component" value="Genome"/>
</dbReference>
<dbReference type="InterPro" id="IPR045345">
    <property type="entry name" value="Gag_p24_C"/>
</dbReference>
<dbReference type="FunFam" id="4.10.60.10:FF:000001">
    <property type="entry name" value="Gag polyprotein"/>
    <property type="match status" value="1"/>
</dbReference>
<evidence type="ECO:0000256" key="16">
    <source>
        <dbReference type="ARBA" id="ARBA00022723"/>
    </source>
</evidence>
<keyword evidence="18" id="KW-0688">Ribosomal frameshifting</keyword>
<dbReference type="GO" id="GO:0008270">
    <property type="term" value="F:zinc ion binding"/>
    <property type="evidence" value="ECO:0007669"/>
    <property type="project" value="UniProtKB-KW"/>
</dbReference>
<evidence type="ECO:0000256" key="33">
    <source>
        <dbReference type="SAM" id="MobiDB-lite"/>
    </source>
</evidence>
<dbReference type="Pfam" id="PF00540">
    <property type="entry name" value="Gag_p17"/>
    <property type="match status" value="1"/>
</dbReference>
<evidence type="ECO:0000256" key="4">
    <source>
        <dbReference type="ARBA" id="ARBA00004560"/>
    </source>
</evidence>
<evidence type="ECO:0000256" key="9">
    <source>
        <dbReference type="ARBA" id="ARBA00022553"/>
    </source>
</evidence>
<dbReference type="GO" id="GO:0042025">
    <property type="term" value="C:host cell nucleus"/>
    <property type="evidence" value="ECO:0007669"/>
    <property type="project" value="UniProtKB-SubCell"/>
</dbReference>
<keyword evidence="10" id="KW-0167">Capsid protein</keyword>
<dbReference type="FunFam" id="1.10.1200.30:FF:000001">
    <property type="entry name" value="Gag polyprotein"/>
    <property type="match status" value="1"/>
</dbReference>
<dbReference type="InterPro" id="IPR050195">
    <property type="entry name" value="Primate_lentivir_Gag_pol-like"/>
</dbReference>
<keyword evidence="28" id="KW-0449">Lipoprotein</keyword>
<evidence type="ECO:0000256" key="17">
    <source>
        <dbReference type="ARBA" id="ARBA00022737"/>
    </source>
</evidence>
<evidence type="ECO:0000256" key="27">
    <source>
        <dbReference type="ARBA" id="ARBA00023200"/>
    </source>
</evidence>
<evidence type="ECO:0000256" key="18">
    <source>
        <dbReference type="ARBA" id="ARBA00022758"/>
    </source>
</evidence>
<dbReference type="Gene3D" id="1.10.150.90">
    <property type="entry name" value="Immunodeficiency lentiviruses, gag gene matrix protein p17"/>
    <property type="match status" value="1"/>
</dbReference>
<feature type="coiled-coil region" evidence="32">
    <location>
        <begin position="94"/>
        <end position="124"/>
    </location>
</feature>
<proteinExistence type="inferred from homology"/>
<dbReference type="SUPFAM" id="SSF47943">
    <property type="entry name" value="Retrovirus capsid protein, N-terminal core domain"/>
    <property type="match status" value="1"/>
</dbReference>
<evidence type="ECO:0000256" key="30">
    <source>
        <dbReference type="ARBA" id="ARBA00037826"/>
    </source>
</evidence>
<evidence type="ECO:0000256" key="32">
    <source>
        <dbReference type="SAM" id="Coils"/>
    </source>
</evidence>
<dbReference type="Gene3D" id="1.10.375.10">
    <property type="entry name" value="Human Immunodeficiency Virus Type 1 Capsid Protein"/>
    <property type="match status" value="1"/>
</dbReference>
<feature type="domain" description="CCHC-type" evidence="34">
    <location>
        <begin position="386"/>
        <end position="401"/>
    </location>
</feature>
<accession>A0A125RHX0</accession>
<evidence type="ECO:0000256" key="14">
    <source>
        <dbReference type="ARBA" id="ARBA00022637"/>
    </source>
</evidence>
<keyword evidence="12" id="KW-0945">Host-virus interaction</keyword>
<evidence type="ECO:0000256" key="26">
    <source>
        <dbReference type="ARBA" id="ARBA00023136"/>
    </source>
</evidence>
<keyword evidence="27" id="KW-1035">Host cytoplasm</keyword>
<keyword evidence="13" id="KW-1188">Viral release from host cell</keyword>
<keyword evidence="15" id="KW-0519">Myristate</keyword>
<dbReference type="InterPro" id="IPR000071">
    <property type="entry name" value="Lentvrl_matrix_N"/>
</dbReference>
<dbReference type="PRINTS" id="PR00234">
    <property type="entry name" value="HIV1MATRIX"/>
</dbReference>
<evidence type="ECO:0000256" key="7">
    <source>
        <dbReference type="ARBA" id="ARBA00022462"/>
    </source>
</evidence>
<protein>
    <recommendedName>
        <fullName evidence="6">Gag polyprotein</fullName>
    </recommendedName>
    <alternativeName>
        <fullName evidence="29">Pr55Gag</fullName>
    </alternativeName>
</protein>
<organism evidence="35">
    <name type="scientific">Human immunodeficiency virus type 1</name>
    <name type="common">HIV-1</name>
    <dbReference type="NCBI Taxonomy" id="11676"/>
    <lineage>
        <taxon>Viruses</taxon>
        <taxon>Riboviria</taxon>
        <taxon>Pararnavirae</taxon>
        <taxon>Artverviricota</taxon>
        <taxon>Revtraviricetes</taxon>
        <taxon>Ortervirales</taxon>
        <taxon>Retroviridae</taxon>
        <taxon>Orthoretrovirinae</taxon>
        <taxon>Lentivirus</taxon>
        <taxon>Lentivirus humimdef1</taxon>
    </lineage>
</organism>
<keyword evidence="8" id="KW-1032">Host cell membrane</keyword>
<dbReference type="GO" id="GO:0039702">
    <property type="term" value="P:viral budding via host ESCRT complex"/>
    <property type="evidence" value="ECO:0007669"/>
    <property type="project" value="UniProtKB-KW"/>
</dbReference>
<dbReference type="InterPro" id="IPR008916">
    <property type="entry name" value="Retrov_capsid_C"/>
</dbReference>
<comment type="subcellular location">
    <subcellularLocation>
        <location evidence="3">Host cell membrane</location>
        <topology evidence="3">Lipid-anchor</topology>
    </subcellularLocation>
    <subcellularLocation>
        <location evidence="2">Host cytoplasm</location>
    </subcellularLocation>
    <subcellularLocation>
        <location evidence="4">Host endosome</location>
        <location evidence="4">Host multivesicular body</location>
    </subcellularLocation>
    <subcellularLocation>
        <location evidence="1">Host nucleus</location>
    </subcellularLocation>
    <subcellularLocation>
        <location evidence="30">Virion membrane</location>
        <topology evidence="30">Lipid-anchor</topology>
    </subcellularLocation>
</comment>
<comment type="similarity">
    <text evidence="5">Belongs to the primate lentivirus group gag polyprotein family.</text>
</comment>
<keyword evidence="21" id="KW-0946">Virion</keyword>
<keyword evidence="32" id="KW-0175">Coiled coil</keyword>
<evidence type="ECO:0000259" key="34">
    <source>
        <dbReference type="PROSITE" id="PS50158"/>
    </source>
</evidence>
<evidence type="ECO:0000256" key="21">
    <source>
        <dbReference type="ARBA" id="ARBA00022844"/>
    </source>
</evidence>
<keyword evidence="9" id="KW-0597">Phosphoprotein</keyword>
<dbReference type="GO" id="GO:0020002">
    <property type="term" value="C:host cell plasma membrane"/>
    <property type="evidence" value="ECO:0007669"/>
    <property type="project" value="UniProtKB-SubCell"/>
</dbReference>
<dbReference type="InterPro" id="IPR008919">
    <property type="entry name" value="Retrov_capsid_N"/>
</dbReference>
<sequence>MGARASILRGGKLDKWEKIRLRPGGKKRYMLKHLVWASRELERFALNPGLLETAEGCKQIMKQLQPALQTGTEELRSLYNTVATLYYVHEGIEVRDTKEALDKIEEEQNKSQQKTQQAEKADGKVSLNYPIVQNLQGQLVHQAMSPRTLNAWVKVIEEKAFSPEVIPMFTALSEGATPQDLNTMLNTVGGHQAAMQMLKDTINEEAAEWDRLHPLQAGPLPPGQIREPRGSDIAGTTSTLQEQIAWMTSNPPVPVGEIYKRWIILGLNKIVRMYSPVSILDIKQGPKEPFRDYVDRFFKTLRAEQATQEVKNWMTDTLLVQNANPDCKTILRALGPGSTLEEMMTACQGVGGPGHKARVLAEAMSQANNSIMMQRSNFKGSKRIIKCFNCGKEGHLARNCRAPRKKGCWKCGKEGHQMKDCTERQANFLGKIWPSHKGRPGNFLQNRPEPSAPPAESFRFEETTPAPKQEPKDRESPLTSLKSLFGSDPLSQ</sequence>
<keyword evidence="19 31" id="KW-0863">Zinc-finger</keyword>
<dbReference type="GO" id="GO:0055036">
    <property type="term" value="C:virion membrane"/>
    <property type="evidence" value="ECO:0007669"/>
    <property type="project" value="UniProtKB-SubCell"/>
</dbReference>
<dbReference type="PROSITE" id="PS50158">
    <property type="entry name" value="ZF_CCHC"/>
    <property type="match status" value="2"/>
</dbReference>
<dbReference type="Gene3D" id="4.10.60.10">
    <property type="entry name" value="Zinc finger, CCHC-type"/>
    <property type="match status" value="1"/>
</dbReference>
<dbReference type="InterPro" id="IPR014817">
    <property type="entry name" value="Gag_p6"/>
</dbReference>
<dbReference type="SUPFAM" id="SSF47353">
    <property type="entry name" value="Retrovirus capsid dimerization domain-like"/>
    <property type="match status" value="1"/>
</dbReference>
<feature type="region of interest" description="Disordered" evidence="33">
    <location>
        <begin position="432"/>
        <end position="492"/>
    </location>
</feature>
<evidence type="ECO:0000256" key="20">
    <source>
        <dbReference type="ARBA" id="ARBA00022833"/>
    </source>
</evidence>
<evidence type="ECO:0000256" key="23">
    <source>
        <dbReference type="ARBA" id="ARBA00022884"/>
    </source>
</evidence>
<dbReference type="GO" id="GO:0003723">
    <property type="term" value="F:RNA binding"/>
    <property type="evidence" value="ECO:0007669"/>
    <property type="project" value="UniProtKB-KW"/>
</dbReference>
<organismHost>
    <name type="scientific">Homo sapiens</name>
    <name type="common">Human</name>
    <dbReference type="NCBI Taxonomy" id="9606"/>
</organismHost>
<evidence type="ECO:0000256" key="19">
    <source>
        <dbReference type="ARBA" id="ARBA00022771"/>
    </source>
</evidence>
<evidence type="ECO:0000256" key="29">
    <source>
        <dbReference type="ARBA" id="ARBA00031060"/>
    </source>
</evidence>
<evidence type="ECO:0000256" key="11">
    <source>
        <dbReference type="ARBA" id="ARBA00022562"/>
    </source>
</evidence>
<dbReference type="InterPro" id="IPR036875">
    <property type="entry name" value="Znf_CCHC_sf"/>
</dbReference>
<feature type="domain" description="CCHC-type" evidence="34">
    <location>
        <begin position="408"/>
        <end position="423"/>
    </location>
</feature>
<dbReference type="Gene3D" id="6.10.250.390">
    <property type="match status" value="1"/>
</dbReference>
<evidence type="ECO:0000256" key="8">
    <source>
        <dbReference type="ARBA" id="ARBA00022511"/>
    </source>
</evidence>
<dbReference type="Pfam" id="PF00098">
    <property type="entry name" value="zf-CCHC"/>
    <property type="match status" value="2"/>
</dbReference>
<evidence type="ECO:0000256" key="6">
    <source>
        <dbReference type="ARBA" id="ARBA00019628"/>
    </source>
</evidence>
<gene>
    <name evidence="35" type="primary">gag</name>
</gene>
<keyword evidence="11" id="KW-1048">Host nucleus</keyword>
<dbReference type="PANTHER" id="PTHR40389">
    <property type="entry name" value="ENDOGENOUS RETROVIRUS GROUP K MEMBER 24 GAG POLYPROTEIN-RELATED"/>
    <property type="match status" value="1"/>
</dbReference>
<evidence type="ECO:0000256" key="5">
    <source>
        <dbReference type="ARBA" id="ARBA00008364"/>
    </source>
</evidence>
<dbReference type="SMART" id="SM00343">
    <property type="entry name" value="ZnF_C2HC"/>
    <property type="match status" value="2"/>
</dbReference>
<name>A0A125RHX0_HV1</name>
<keyword evidence="7" id="KW-1187">Viral budding via the host ESCRT complexes</keyword>
<evidence type="ECO:0000313" key="35">
    <source>
        <dbReference type="EMBL" id="AMD36201.1"/>
    </source>
</evidence>
<dbReference type="GO" id="GO:0072494">
    <property type="term" value="C:host multivesicular body"/>
    <property type="evidence" value="ECO:0007669"/>
    <property type="project" value="UniProtKB-SubCell"/>
</dbReference>
<dbReference type="Gene3D" id="1.20.5.760">
    <property type="entry name" value="Single helix bin"/>
    <property type="match status" value="1"/>
</dbReference>
<dbReference type="PANTHER" id="PTHR40389:SF4">
    <property type="match status" value="1"/>
</dbReference>
<dbReference type="InterPro" id="IPR010999">
    <property type="entry name" value="Retrovr_matrix"/>
</dbReference>
<dbReference type="EMBL" id="KU341731">
    <property type="protein sequence ID" value="AMD36201.1"/>
    <property type="molecule type" value="Genomic_RNA"/>
</dbReference>
<evidence type="ECO:0000256" key="22">
    <source>
        <dbReference type="ARBA" id="ARBA00022870"/>
    </source>
</evidence>
<dbReference type="InterPro" id="IPR001878">
    <property type="entry name" value="Znf_CCHC"/>
</dbReference>
<evidence type="ECO:0000256" key="25">
    <source>
        <dbReference type="ARBA" id="ARBA00023086"/>
    </source>
</evidence>
<evidence type="ECO:0000256" key="10">
    <source>
        <dbReference type="ARBA" id="ARBA00022561"/>
    </source>
</evidence>
<keyword evidence="14" id="KW-1198">Viral budding</keyword>
<dbReference type="FunFam" id="1.10.375.10:FF:000001">
    <property type="entry name" value="Gag polyprotein"/>
    <property type="match status" value="1"/>
</dbReference>
<dbReference type="Gene3D" id="1.10.1200.30">
    <property type="match status" value="1"/>
</dbReference>
<evidence type="ECO:0000256" key="2">
    <source>
        <dbReference type="ARBA" id="ARBA00004192"/>
    </source>
</evidence>